<evidence type="ECO:0000313" key="2">
    <source>
        <dbReference type="EMBL" id="WMV53855.1"/>
    </source>
</evidence>
<evidence type="ECO:0000256" key="1">
    <source>
        <dbReference type="SAM" id="MobiDB-lite"/>
    </source>
</evidence>
<keyword evidence="3" id="KW-1185">Reference proteome</keyword>
<protein>
    <submittedName>
        <fullName evidence="2">Uncharacterized protein</fullName>
    </submittedName>
</protein>
<sequence>MIASRDIKSSYNTFPPPVRPPSINCSS</sequence>
<organism evidence="2 3">
    <name type="scientific">Solanum verrucosum</name>
    <dbReference type="NCBI Taxonomy" id="315347"/>
    <lineage>
        <taxon>Eukaryota</taxon>
        <taxon>Viridiplantae</taxon>
        <taxon>Streptophyta</taxon>
        <taxon>Embryophyta</taxon>
        <taxon>Tracheophyta</taxon>
        <taxon>Spermatophyta</taxon>
        <taxon>Magnoliopsida</taxon>
        <taxon>eudicotyledons</taxon>
        <taxon>Gunneridae</taxon>
        <taxon>Pentapetalae</taxon>
        <taxon>asterids</taxon>
        <taxon>lamiids</taxon>
        <taxon>Solanales</taxon>
        <taxon>Solanaceae</taxon>
        <taxon>Solanoideae</taxon>
        <taxon>Solaneae</taxon>
        <taxon>Solanum</taxon>
    </lineage>
</organism>
<gene>
    <name evidence="2" type="ORF">MTR67_047240</name>
</gene>
<reference evidence="2" key="1">
    <citation type="submission" date="2023-08" db="EMBL/GenBank/DDBJ databases">
        <title>A de novo genome assembly of Solanum verrucosum Schlechtendal, a Mexican diploid species geographically isolated from the other diploid A-genome species in potato relatives.</title>
        <authorList>
            <person name="Hosaka K."/>
        </authorList>
    </citation>
    <scope>NUCLEOTIDE SEQUENCE</scope>
    <source>
        <tissue evidence="2">Young leaves</tissue>
    </source>
</reference>
<dbReference type="AlphaFoldDB" id="A0AAF0ZYF3"/>
<name>A0AAF0ZYF3_SOLVR</name>
<accession>A0AAF0ZYF3</accession>
<dbReference type="Proteomes" id="UP001234989">
    <property type="component" value="Chromosome 11"/>
</dbReference>
<evidence type="ECO:0000313" key="3">
    <source>
        <dbReference type="Proteomes" id="UP001234989"/>
    </source>
</evidence>
<proteinExistence type="predicted"/>
<feature type="region of interest" description="Disordered" evidence="1">
    <location>
        <begin position="1"/>
        <end position="27"/>
    </location>
</feature>
<dbReference type="EMBL" id="CP133622">
    <property type="protein sequence ID" value="WMV53855.1"/>
    <property type="molecule type" value="Genomic_DNA"/>
</dbReference>